<organism evidence="3 4">
    <name type="scientific">Actinacidiphila rubida</name>
    <dbReference type="NCBI Taxonomy" id="310780"/>
    <lineage>
        <taxon>Bacteria</taxon>
        <taxon>Bacillati</taxon>
        <taxon>Actinomycetota</taxon>
        <taxon>Actinomycetes</taxon>
        <taxon>Kitasatosporales</taxon>
        <taxon>Streptomycetaceae</taxon>
        <taxon>Actinacidiphila</taxon>
    </lineage>
</organism>
<dbReference type="Proteomes" id="UP000181951">
    <property type="component" value="Unassembled WGS sequence"/>
</dbReference>
<reference evidence="3 4" key="1">
    <citation type="submission" date="2016-10" db="EMBL/GenBank/DDBJ databases">
        <authorList>
            <person name="de Groot N.N."/>
        </authorList>
    </citation>
    <scope>NUCLEOTIDE SEQUENCE [LARGE SCALE GENOMIC DNA]</scope>
    <source>
        <strain evidence="3 4">CGMCC 4.2026</strain>
    </source>
</reference>
<feature type="region of interest" description="Disordered" evidence="1">
    <location>
        <begin position="27"/>
        <end position="72"/>
    </location>
</feature>
<feature type="chain" id="PRO_5038589199" description="Lipoprotein" evidence="2">
    <location>
        <begin position="20"/>
        <end position="72"/>
    </location>
</feature>
<dbReference type="RefSeq" id="WP_069466285.1">
    <property type="nucleotide sequence ID" value="NZ_FODD01000011.1"/>
</dbReference>
<keyword evidence="4" id="KW-1185">Reference proteome</keyword>
<dbReference type="EMBL" id="FODD01000011">
    <property type="protein sequence ID" value="SEN84305.1"/>
    <property type="molecule type" value="Genomic_DNA"/>
</dbReference>
<evidence type="ECO:0000313" key="3">
    <source>
        <dbReference type="EMBL" id="SEN84305.1"/>
    </source>
</evidence>
<dbReference type="PROSITE" id="PS51257">
    <property type="entry name" value="PROKAR_LIPOPROTEIN"/>
    <property type="match status" value="1"/>
</dbReference>
<protein>
    <recommendedName>
        <fullName evidence="5">Lipoprotein</fullName>
    </recommendedName>
</protein>
<dbReference type="STRING" id="310780.SAMN05216267_101155"/>
<accession>A0A1H8JUW6</accession>
<sequence length="72" mass="7000">MTRRLRAAALLPAAALAVAVLGGCAHHGTTTDGSGNASPSAPSASDLAHMKKLVDDADSAASAADKDASADK</sequence>
<keyword evidence="2" id="KW-0732">Signal</keyword>
<feature type="signal peptide" evidence="2">
    <location>
        <begin position="1"/>
        <end position="19"/>
    </location>
</feature>
<evidence type="ECO:0000313" key="4">
    <source>
        <dbReference type="Proteomes" id="UP000181951"/>
    </source>
</evidence>
<gene>
    <name evidence="3" type="ORF">SAMN05216267_101155</name>
</gene>
<evidence type="ECO:0008006" key="5">
    <source>
        <dbReference type="Google" id="ProtNLM"/>
    </source>
</evidence>
<evidence type="ECO:0000256" key="1">
    <source>
        <dbReference type="SAM" id="MobiDB-lite"/>
    </source>
</evidence>
<evidence type="ECO:0000256" key="2">
    <source>
        <dbReference type="SAM" id="SignalP"/>
    </source>
</evidence>
<name>A0A1H8JUW6_9ACTN</name>
<dbReference type="AlphaFoldDB" id="A0A1H8JUW6"/>
<proteinExistence type="predicted"/>